<dbReference type="SUPFAM" id="SSF141673">
    <property type="entry name" value="MOSC N-terminal domain-like"/>
    <property type="match status" value="1"/>
</dbReference>
<dbReference type="GO" id="GO:0003824">
    <property type="term" value="F:catalytic activity"/>
    <property type="evidence" value="ECO:0007669"/>
    <property type="project" value="InterPro"/>
</dbReference>
<dbReference type="AlphaFoldDB" id="A0A8C7WTD3"/>
<dbReference type="Pfam" id="PF03473">
    <property type="entry name" value="MOSC"/>
    <property type="match status" value="1"/>
</dbReference>
<evidence type="ECO:0000259" key="1">
    <source>
        <dbReference type="PROSITE" id="PS51340"/>
    </source>
</evidence>
<protein>
    <recommendedName>
        <fullName evidence="1">MOSC domain-containing protein</fullName>
    </recommendedName>
</protein>
<dbReference type="Proteomes" id="UP000694383">
    <property type="component" value="Unplaced"/>
</dbReference>
<evidence type="ECO:0000313" key="2">
    <source>
        <dbReference type="Ensembl" id="ENSOSIP00000003063.1"/>
    </source>
</evidence>
<accession>A0A8C7WTD3</accession>
<dbReference type="GO" id="GO:0030151">
    <property type="term" value="F:molybdenum ion binding"/>
    <property type="evidence" value="ECO:0007669"/>
    <property type="project" value="InterPro"/>
</dbReference>
<dbReference type="GeneTree" id="ENSGT00940000159665"/>
<organism evidence="2 3">
    <name type="scientific">Oryzias sinensis</name>
    <name type="common">Chinese medaka</name>
    <dbReference type="NCBI Taxonomy" id="183150"/>
    <lineage>
        <taxon>Eukaryota</taxon>
        <taxon>Metazoa</taxon>
        <taxon>Chordata</taxon>
        <taxon>Craniata</taxon>
        <taxon>Vertebrata</taxon>
        <taxon>Euteleostomi</taxon>
        <taxon>Actinopterygii</taxon>
        <taxon>Neopterygii</taxon>
        <taxon>Teleostei</taxon>
        <taxon>Neoteleostei</taxon>
        <taxon>Acanthomorphata</taxon>
        <taxon>Ovalentaria</taxon>
        <taxon>Atherinomorphae</taxon>
        <taxon>Beloniformes</taxon>
        <taxon>Adrianichthyidae</taxon>
        <taxon>Oryziinae</taxon>
        <taxon>Oryzias</taxon>
    </lineage>
</organism>
<proteinExistence type="predicted"/>
<dbReference type="GO" id="GO:0030170">
    <property type="term" value="F:pyridoxal phosphate binding"/>
    <property type="evidence" value="ECO:0007669"/>
    <property type="project" value="InterPro"/>
</dbReference>
<reference evidence="2" key="1">
    <citation type="submission" date="2025-08" db="UniProtKB">
        <authorList>
            <consortium name="Ensembl"/>
        </authorList>
    </citation>
    <scope>IDENTIFICATION</scope>
</reference>
<dbReference type="Ensembl" id="ENSOSIT00000003296.1">
    <property type="protein sequence ID" value="ENSOSIP00000003063.1"/>
    <property type="gene ID" value="ENSOSIG00000001964.1"/>
</dbReference>
<keyword evidence="3" id="KW-1185">Reference proteome</keyword>
<feature type="domain" description="MOSC" evidence="1">
    <location>
        <begin position="113"/>
        <end position="207"/>
    </location>
</feature>
<name>A0A8C7WTD3_9TELE</name>
<sequence>MQSFRLIGFMPHSTEAVIHLRDAQPTVECKETNMVFRSLTFVLCHIIMYLTEVWSRPAVCCLSSASSFEAFCCCRLFGADVQGRDCGDLASDWLGRFLTGEKRFRLVHFEPQLKARRPAEKEPLFPKSEVVAYPDYGPMMLLSEASIQDLNSRLGKEIKPEQFRPNIVISGCKAFDEVVCENDHINKINDFTYIVFHLLPFKKKQTL</sequence>
<dbReference type="InterPro" id="IPR005302">
    <property type="entry name" value="MoCF_Sase_C"/>
</dbReference>
<reference evidence="2" key="2">
    <citation type="submission" date="2025-09" db="UniProtKB">
        <authorList>
            <consortium name="Ensembl"/>
        </authorList>
    </citation>
    <scope>IDENTIFICATION</scope>
</reference>
<dbReference type="PROSITE" id="PS51340">
    <property type="entry name" value="MOSC"/>
    <property type="match status" value="1"/>
</dbReference>
<evidence type="ECO:0000313" key="3">
    <source>
        <dbReference type="Proteomes" id="UP000694383"/>
    </source>
</evidence>